<dbReference type="Proteomes" id="UP000054783">
    <property type="component" value="Unassembled WGS sequence"/>
</dbReference>
<proteinExistence type="predicted"/>
<accession>A0A0V0YY43</accession>
<reference evidence="2 3" key="1">
    <citation type="submission" date="2015-01" db="EMBL/GenBank/DDBJ databases">
        <title>Evolution of Trichinella species and genotypes.</title>
        <authorList>
            <person name="Korhonen P.K."/>
            <person name="Edoardo P."/>
            <person name="Giuseppe L.R."/>
            <person name="Gasser R.B."/>
        </authorList>
    </citation>
    <scope>NUCLEOTIDE SEQUENCE [LARGE SCALE GENOMIC DNA]</scope>
    <source>
        <strain evidence="2">ISS2496</strain>
    </source>
</reference>
<evidence type="ECO:0000313" key="3">
    <source>
        <dbReference type="Proteomes" id="UP000054783"/>
    </source>
</evidence>
<comment type="caution">
    <text evidence="2">The sequence shown here is derived from an EMBL/GenBank/DDBJ whole genome shotgun (WGS) entry which is preliminary data.</text>
</comment>
<protein>
    <submittedName>
        <fullName evidence="2">Uncharacterized protein</fullName>
    </submittedName>
</protein>
<keyword evidence="3" id="KW-1185">Reference proteome</keyword>
<sequence>MSGGGIIILRYSSDGSRSLTMLTTPRREHQGGGRRRGLGRGRRGAGEDAAVDAHVKRSMRVHWFGCGVRLPSPQNNRRCGRQEHEAGPALVWAAGARRPEVEEALRPLDGHRTVTGARIVYID</sequence>
<dbReference type="EMBL" id="JYDQ01001448">
    <property type="protein sequence ID" value="KRY05188.1"/>
    <property type="molecule type" value="Genomic_DNA"/>
</dbReference>
<evidence type="ECO:0000313" key="2">
    <source>
        <dbReference type="EMBL" id="KRY05188.1"/>
    </source>
</evidence>
<feature type="region of interest" description="Disordered" evidence="1">
    <location>
        <begin position="18"/>
        <end position="50"/>
    </location>
</feature>
<evidence type="ECO:0000256" key="1">
    <source>
        <dbReference type="SAM" id="MobiDB-lite"/>
    </source>
</evidence>
<organism evidence="2 3">
    <name type="scientific">Trichinella patagoniensis</name>
    <dbReference type="NCBI Taxonomy" id="990121"/>
    <lineage>
        <taxon>Eukaryota</taxon>
        <taxon>Metazoa</taxon>
        <taxon>Ecdysozoa</taxon>
        <taxon>Nematoda</taxon>
        <taxon>Enoplea</taxon>
        <taxon>Dorylaimia</taxon>
        <taxon>Trichinellida</taxon>
        <taxon>Trichinellidae</taxon>
        <taxon>Trichinella</taxon>
    </lineage>
</organism>
<feature type="compositionally biased region" description="Basic residues" evidence="1">
    <location>
        <begin position="32"/>
        <end position="43"/>
    </location>
</feature>
<dbReference type="AlphaFoldDB" id="A0A0V0YY43"/>
<name>A0A0V0YY43_9BILA</name>
<gene>
    <name evidence="2" type="ORF">T12_4635</name>
</gene>